<feature type="compositionally biased region" description="Low complexity" evidence="1">
    <location>
        <begin position="77"/>
        <end position="89"/>
    </location>
</feature>
<evidence type="ECO:0000313" key="2">
    <source>
        <dbReference type="EMBL" id="CAK0878580.1"/>
    </source>
</evidence>
<name>A0ABN9VY30_9DINO</name>
<dbReference type="Proteomes" id="UP001189429">
    <property type="component" value="Unassembled WGS sequence"/>
</dbReference>
<feature type="region of interest" description="Disordered" evidence="1">
    <location>
        <begin position="1"/>
        <end position="25"/>
    </location>
</feature>
<accession>A0ABN9VY30</accession>
<sequence length="100" mass="10434">MLLPRSLPRDLSLTPAMDSPSKLRVQGAARATRRLRVHRAKLGADPQLAPLALRHAPHNPPIGYNEARGSEGEKTQACGAAGAAMGSGAEPEKSTRSSGS</sequence>
<keyword evidence="3" id="KW-1185">Reference proteome</keyword>
<evidence type="ECO:0000313" key="3">
    <source>
        <dbReference type="Proteomes" id="UP001189429"/>
    </source>
</evidence>
<gene>
    <name evidence="2" type="ORF">PCOR1329_LOCUS62295</name>
</gene>
<dbReference type="EMBL" id="CAUYUJ010017862">
    <property type="protein sequence ID" value="CAK0878580.1"/>
    <property type="molecule type" value="Genomic_DNA"/>
</dbReference>
<evidence type="ECO:0000256" key="1">
    <source>
        <dbReference type="SAM" id="MobiDB-lite"/>
    </source>
</evidence>
<feature type="compositionally biased region" description="Basic and acidic residues" evidence="1">
    <location>
        <begin position="90"/>
        <end position="100"/>
    </location>
</feature>
<protein>
    <submittedName>
        <fullName evidence="2">Uncharacterized protein</fullName>
    </submittedName>
</protein>
<comment type="caution">
    <text evidence="2">The sequence shown here is derived from an EMBL/GenBank/DDBJ whole genome shotgun (WGS) entry which is preliminary data.</text>
</comment>
<organism evidence="2 3">
    <name type="scientific">Prorocentrum cordatum</name>
    <dbReference type="NCBI Taxonomy" id="2364126"/>
    <lineage>
        <taxon>Eukaryota</taxon>
        <taxon>Sar</taxon>
        <taxon>Alveolata</taxon>
        <taxon>Dinophyceae</taxon>
        <taxon>Prorocentrales</taxon>
        <taxon>Prorocentraceae</taxon>
        <taxon>Prorocentrum</taxon>
    </lineage>
</organism>
<feature type="region of interest" description="Disordered" evidence="1">
    <location>
        <begin position="46"/>
        <end position="100"/>
    </location>
</feature>
<reference evidence="2" key="1">
    <citation type="submission" date="2023-10" db="EMBL/GenBank/DDBJ databases">
        <authorList>
            <person name="Chen Y."/>
            <person name="Shah S."/>
            <person name="Dougan E. K."/>
            <person name="Thang M."/>
            <person name="Chan C."/>
        </authorList>
    </citation>
    <scope>NUCLEOTIDE SEQUENCE [LARGE SCALE GENOMIC DNA]</scope>
</reference>
<proteinExistence type="predicted"/>
<feature type="compositionally biased region" description="Low complexity" evidence="1">
    <location>
        <begin position="1"/>
        <end position="13"/>
    </location>
</feature>